<sequence>MHQEPVSKPRRRRRTYTAQFKTDLVAQCMDPAVSLAAVAIEHDLNPNVLRRWVIEHERLGLHDADAPANEDHPVVASTPVNWLPFVPVQTVATERPPARPSQPEARIPLALSGRGLTLTLDWPMAEHQALAQWARLVLA</sequence>
<dbReference type="Pfam" id="PF01527">
    <property type="entry name" value="HTH_Tnp_1"/>
    <property type="match status" value="1"/>
</dbReference>
<dbReference type="GO" id="GO:0006313">
    <property type="term" value="P:DNA transposition"/>
    <property type="evidence" value="ECO:0007669"/>
    <property type="project" value="InterPro"/>
</dbReference>
<dbReference type="GO" id="GO:0004803">
    <property type="term" value="F:transposase activity"/>
    <property type="evidence" value="ECO:0007669"/>
    <property type="project" value="InterPro"/>
</dbReference>
<dbReference type="EMBL" id="CP158254">
    <property type="protein sequence ID" value="XDJ47951.1"/>
    <property type="molecule type" value="Genomic_DNA"/>
</dbReference>
<organism evidence="1">
    <name type="scientific">Castellaniella ginsengisoli</name>
    <dbReference type="NCBI Taxonomy" id="546114"/>
    <lineage>
        <taxon>Bacteria</taxon>
        <taxon>Pseudomonadati</taxon>
        <taxon>Pseudomonadota</taxon>
        <taxon>Betaproteobacteria</taxon>
        <taxon>Burkholderiales</taxon>
        <taxon>Alcaligenaceae</taxon>
        <taxon>Castellaniella</taxon>
    </lineage>
</organism>
<dbReference type="RefSeq" id="WP_368640226.1">
    <property type="nucleotide sequence ID" value="NZ_CP158254.1"/>
</dbReference>
<dbReference type="InterPro" id="IPR002514">
    <property type="entry name" value="Transposase_8"/>
</dbReference>
<dbReference type="InterPro" id="IPR010921">
    <property type="entry name" value="Trp_repressor/repl_initiator"/>
</dbReference>
<reference evidence="1" key="1">
    <citation type="submission" date="2024-05" db="EMBL/GenBank/DDBJ databases">
        <authorList>
            <person name="Luo Y.-C."/>
            <person name="Nicholds J."/>
            <person name="Mortimer T."/>
            <person name="Maboni G."/>
        </authorList>
    </citation>
    <scope>NUCLEOTIDE SEQUENCE</scope>
    <source>
        <strain evidence="1">151836</strain>
    </source>
</reference>
<dbReference type="SUPFAM" id="SSF48295">
    <property type="entry name" value="TrpR-like"/>
    <property type="match status" value="1"/>
</dbReference>
<dbReference type="GO" id="GO:0043565">
    <property type="term" value="F:sequence-specific DNA binding"/>
    <property type="evidence" value="ECO:0007669"/>
    <property type="project" value="InterPro"/>
</dbReference>
<evidence type="ECO:0000313" key="1">
    <source>
        <dbReference type="EMBL" id="XDJ47951.1"/>
    </source>
</evidence>
<gene>
    <name evidence="1" type="ORF">ABRZ04_02465</name>
</gene>
<name>A0AB39CZZ4_9BURK</name>
<protein>
    <submittedName>
        <fullName evidence="1">Transposase</fullName>
    </submittedName>
</protein>
<dbReference type="AlphaFoldDB" id="A0AB39CZZ4"/>
<proteinExistence type="predicted"/>
<accession>A0AB39CZZ4</accession>